<evidence type="ECO:0000256" key="4">
    <source>
        <dbReference type="ARBA" id="ARBA00023242"/>
    </source>
</evidence>
<evidence type="ECO:0000313" key="8">
    <source>
        <dbReference type="Proteomes" id="UP000887575"/>
    </source>
</evidence>
<evidence type="ECO:0000256" key="5">
    <source>
        <dbReference type="SAM" id="MobiDB-lite"/>
    </source>
</evidence>
<feature type="compositionally biased region" description="Acidic residues" evidence="5">
    <location>
        <begin position="64"/>
        <end position="73"/>
    </location>
</feature>
<protein>
    <submittedName>
        <fullName evidence="9">Protein Red</fullName>
    </submittedName>
</protein>
<dbReference type="Proteomes" id="UP000887575">
    <property type="component" value="Unassembled WGS sequence"/>
</dbReference>
<dbReference type="GO" id="GO:0005634">
    <property type="term" value="C:nucleus"/>
    <property type="evidence" value="ECO:0007669"/>
    <property type="project" value="UniProtKB-SubCell"/>
</dbReference>
<evidence type="ECO:0000256" key="1">
    <source>
        <dbReference type="ARBA" id="ARBA00004123"/>
    </source>
</evidence>
<reference evidence="9" key="1">
    <citation type="submission" date="2024-02" db="UniProtKB">
        <authorList>
            <consortium name="WormBaseParasite"/>
        </authorList>
    </citation>
    <scope>IDENTIFICATION</scope>
</reference>
<feature type="region of interest" description="Disordered" evidence="5">
    <location>
        <begin position="274"/>
        <end position="391"/>
    </location>
</feature>
<dbReference type="WBParaSite" id="MBELARI_LOCUS10584">
    <property type="protein sequence ID" value="MBELARI_LOCUS10584"/>
    <property type="gene ID" value="MBELARI_LOCUS10584"/>
</dbReference>
<keyword evidence="4" id="KW-0539">Nucleus</keyword>
<keyword evidence="3" id="KW-0677">Repeat</keyword>
<feature type="compositionally biased region" description="Basic residues" evidence="5">
    <location>
        <begin position="47"/>
        <end position="57"/>
    </location>
</feature>
<evidence type="ECO:0000259" key="7">
    <source>
        <dbReference type="Pfam" id="PF07808"/>
    </source>
</evidence>
<feature type="domain" description="RED-like N-terminal" evidence="7">
    <location>
        <begin position="70"/>
        <end position="282"/>
    </location>
</feature>
<organism evidence="8 9">
    <name type="scientific">Mesorhabditis belari</name>
    <dbReference type="NCBI Taxonomy" id="2138241"/>
    <lineage>
        <taxon>Eukaryota</taxon>
        <taxon>Metazoa</taxon>
        <taxon>Ecdysozoa</taxon>
        <taxon>Nematoda</taxon>
        <taxon>Chromadorea</taxon>
        <taxon>Rhabditida</taxon>
        <taxon>Rhabditina</taxon>
        <taxon>Rhabditomorpha</taxon>
        <taxon>Rhabditoidea</taxon>
        <taxon>Rhabditidae</taxon>
        <taxon>Mesorhabditinae</taxon>
        <taxon>Mesorhabditis</taxon>
    </lineage>
</organism>
<sequence length="529" mass="61225">MSALRNEDFRKFVTERASTAVLSDATTARATGPSFSHRAKPAETKKKNNAWKYKKPKPVATEATAEEVEDDGDMELREIMKNYRDRAAERRRQGETEDDFERTRAAYRAVPNDARQAAEFAEKRRRAIQESKFLGGDMEHTHLVKGLDYSLLNKVRSEITKTHGDVGDEDLEKALDDRAAAAESAPLAPMKESDSRMVRNINRILFKDELPAKNELFARGRMAYAADMEDDEAEIPTTILRSVFDCPKDRNATVAADSALIQKLTQVLSYLRGDGKKKKKDKEVNAGEQAQLAKHKDDAIFDDAGEYDLKSARGNEEAKSSRREKDDRDARRHDRKEDDREDRRDRDRDRHRDRRDPARERDREKQREREQKEREREEKEKERKADVEKEKKLAERLAKRLKEGQEAGQVYEDYAECYPMGLVEMVGEDSDEEADFSKMDSNKKGLIKRWDFDHEEDFEKYQGSREALPKAAYQFGVKMNDGRKTRKMGAQDAKTVERKLDRELNEINKIIDKRKQGTDAGESSKRPKY</sequence>
<evidence type="ECO:0000313" key="9">
    <source>
        <dbReference type="WBParaSite" id="MBELARI_LOCUS10584"/>
    </source>
</evidence>
<dbReference type="InterPro" id="IPR012492">
    <property type="entry name" value="RED_C"/>
</dbReference>
<dbReference type="Pfam" id="PF07808">
    <property type="entry name" value="RED_N"/>
    <property type="match status" value="1"/>
</dbReference>
<comment type="subcellular location">
    <subcellularLocation>
        <location evidence="1">Nucleus</location>
    </subcellularLocation>
</comment>
<keyword evidence="8" id="KW-1185">Reference proteome</keyword>
<evidence type="ECO:0000259" key="6">
    <source>
        <dbReference type="Pfam" id="PF07807"/>
    </source>
</evidence>
<dbReference type="PANTHER" id="PTHR12765">
    <property type="entry name" value="RED PROTEIN IK FACTOR CYTOKINE IK"/>
    <property type="match status" value="1"/>
</dbReference>
<dbReference type="Pfam" id="PF07807">
    <property type="entry name" value="RED_C"/>
    <property type="match status" value="1"/>
</dbReference>
<dbReference type="InterPro" id="IPR012916">
    <property type="entry name" value="RED_N"/>
</dbReference>
<accession>A0AAF3E9K0</accession>
<proteinExistence type="inferred from homology"/>
<comment type="similarity">
    <text evidence="2">Belongs to the RED family.</text>
</comment>
<feature type="region of interest" description="Disordered" evidence="5">
    <location>
        <begin position="24"/>
        <end position="73"/>
    </location>
</feature>
<evidence type="ECO:0000256" key="2">
    <source>
        <dbReference type="ARBA" id="ARBA00006660"/>
    </source>
</evidence>
<feature type="compositionally biased region" description="Basic and acidic residues" evidence="5">
    <location>
        <begin position="307"/>
        <end position="391"/>
    </location>
</feature>
<feature type="domain" description="Protein RED C-terminal" evidence="6">
    <location>
        <begin position="414"/>
        <end position="524"/>
    </location>
</feature>
<dbReference type="InterPro" id="IPR039896">
    <property type="entry name" value="Red-like"/>
</dbReference>
<dbReference type="AlphaFoldDB" id="A0AAF3E9K0"/>
<evidence type="ECO:0000256" key="3">
    <source>
        <dbReference type="ARBA" id="ARBA00022737"/>
    </source>
</evidence>
<feature type="region of interest" description="Disordered" evidence="5">
    <location>
        <begin position="510"/>
        <end position="529"/>
    </location>
</feature>
<name>A0AAF3E9K0_9BILA</name>